<keyword evidence="1 2" id="KW-0129">CBS domain</keyword>
<evidence type="ECO:0000313" key="5">
    <source>
        <dbReference type="Proteomes" id="UP000324285"/>
    </source>
</evidence>
<feature type="domain" description="CBS" evidence="3">
    <location>
        <begin position="16"/>
        <end position="71"/>
    </location>
</feature>
<name>A0A856QVV0_9GAMM</name>
<evidence type="ECO:0000259" key="3">
    <source>
        <dbReference type="PROSITE" id="PS51371"/>
    </source>
</evidence>
<dbReference type="SUPFAM" id="SSF54631">
    <property type="entry name" value="CBS-domain pair"/>
    <property type="match status" value="1"/>
</dbReference>
<dbReference type="PANTHER" id="PTHR43080:SF2">
    <property type="entry name" value="CBS DOMAIN-CONTAINING PROTEIN"/>
    <property type="match status" value="1"/>
</dbReference>
<protein>
    <submittedName>
        <fullName evidence="4">CBS domain-containing protein</fullName>
    </submittedName>
</protein>
<dbReference type="Gene3D" id="3.10.580.10">
    <property type="entry name" value="CBS-domain"/>
    <property type="match status" value="1"/>
</dbReference>
<dbReference type="SMART" id="SM00116">
    <property type="entry name" value="CBS"/>
    <property type="match status" value="2"/>
</dbReference>
<evidence type="ECO:0000256" key="1">
    <source>
        <dbReference type="ARBA" id="ARBA00023122"/>
    </source>
</evidence>
<dbReference type="PANTHER" id="PTHR43080">
    <property type="entry name" value="CBS DOMAIN-CONTAINING PROTEIN CBSX3, MITOCHONDRIAL"/>
    <property type="match status" value="1"/>
</dbReference>
<sequence length="146" mass="16152">MKVKQAMSPLHVKQAMHKGCTWCHPDMSLAEVAKILRDEDIGAVPIGENDKLIGMVTDRDIVCRGVALGDISSLTARDVMTAGIEWCFEDDDMNTAIQLMEEQHLRRMPVMNFNKRMVGMLSLGDVSHMVASEQCGELTSAVTAHH</sequence>
<proteinExistence type="predicted"/>
<dbReference type="InterPro" id="IPR046342">
    <property type="entry name" value="CBS_dom_sf"/>
</dbReference>
<feature type="domain" description="CBS" evidence="3">
    <location>
        <begin position="80"/>
        <end position="138"/>
    </location>
</feature>
<evidence type="ECO:0000313" key="4">
    <source>
        <dbReference type="EMBL" id="QEM84005.2"/>
    </source>
</evidence>
<dbReference type="AlphaFoldDB" id="A0A856QVV0"/>
<dbReference type="Proteomes" id="UP000324285">
    <property type="component" value="Chromosome"/>
</dbReference>
<dbReference type="InterPro" id="IPR051257">
    <property type="entry name" value="Diverse_CBS-Domain"/>
</dbReference>
<dbReference type="CDD" id="cd04622">
    <property type="entry name" value="CBS_pair_HRP1_like"/>
    <property type="match status" value="1"/>
</dbReference>
<gene>
    <name evidence="4" type="ORF">E4T21_09170</name>
</gene>
<dbReference type="Pfam" id="PF00571">
    <property type="entry name" value="CBS"/>
    <property type="match status" value="2"/>
</dbReference>
<evidence type="ECO:0000256" key="2">
    <source>
        <dbReference type="PROSITE-ProRule" id="PRU00703"/>
    </source>
</evidence>
<organism evidence="4 5">
    <name type="scientific">Halomonas binhaiensis</name>
    <dbReference type="NCBI Taxonomy" id="2562282"/>
    <lineage>
        <taxon>Bacteria</taxon>
        <taxon>Pseudomonadati</taxon>
        <taxon>Pseudomonadota</taxon>
        <taxon>Gammaproteobacteria</taxon>
        <taxon>Oceanospirillales</taxon>
        <taxon>Halomonadaceae</taxon>
        <taxon>Halomonas</taxon>
    </lineage>
</organism>
<accession>A0A856QVV0</accession>
<dbReference type="EMBL" id="CP038437">
    <property type="protein sequence ID" value="QEM84005.2"/>
    <property type="molecule type" value="Genomic_DNA"/>
</dbReference>
<keyword evidence="5" id="KW-1185">Reference proteome</keyword>
<reference evidence="4" key="1">
    <citation type="submission" date="2021-02" db="EMBL/GenBank/DDBJ databases">
        <title>Strain Y2R2, a novel species of the genus Halomonas.</title>
        <authorList>
            <person name="Huang H."/>
        </authorList>
    </citation>
    <scope>NUCLEOTIDE SEQUENCE</scope>
    <source>
        <strain evidence="4">Y2R2</strain>
    </source>
</reference>
<dbReference type="PROSITE" id="PS51371">
    <property type="entry name" value="CBS"/>
    <property type="match status" value="2"/>
</dbReference>
<dbReference type="InterPro" id="IPR000644">
    <property type="entry name" value="CBS_dom"/>
</dbReference>
<dbReference type="KEGG" id="hbh:E4T21_09170"/>
<dbReference type="RefSeq" id="WP_205423479.1">
    <property type="nucleotide sequence ID" value="NZ_CP038437.2"/>
</dbReference>